<dbReference type="SUPFAM" id="SSF51206">
    <property type="entry name" value="cAMP-binding domain-like"/>
    <property type="match status" value="1"/>
</dbReference>
<feature type="transmembrane region" description="Helical" evidence="21">
    <location>
        <begin position="172"/>
        <end position="193"/>
    </location>
</feature>
<evidence type="ECO:0000259" key="22">
    <source>
        <dbReference type="PROSITE" id="PS50042"/>
    </source>
</evidence>
<dbReference type="InterPro" id="IPR003938">
    <property type="entry name" value="K_chnl_volt-dep_EAG/ELK/ERG"/>
</dbReference>
<comment type="subcellular location">
    <subcellularLocation>
        <location evidence="1">Cell membrane</location>
        <topology evidence="1">Multi-pass membrane protein</topology>
    </subcellularLocation>
</comment>
<evidence type="ECO:0000256" key="11">
    <source>
        <dbReference type="ARBA" id="ARBA00023053"/>
    </source>
</evidence>
<evidence type="ECO:0000256" key="18">
    <source>
        <dbReference type="ARBA" id="ARBA00034430"/>
    </source>
</evidence>
<dbReference type="InterPro" id="IPR014710">
    <property type="entry name" value="RmlC-like_jellyroll"/>
</dbReference>
<dbReference type="Gene3D" id="1.10.287.70">
    <property type="match status" value="1"/>
</dbReference>
<feature type="region of interest" description="Disordered" evidence="20">
    <location>
        <begin position="1"/>
        <end position="115"/>
    </location>
</feature>
<evidence type="ECO:0000256" key="20">
    <source>
        <dbReference type="SAM" id="MobiDB-lite"/>
    </source>
</evidence>
<keyword evidence="4" id="KW-0894">Sodium channel</keyword>
<feature type="compositionally biased region" description="Low complexity" evidence="20">
    <location>
        <begin position="72"/>
        <end position="89"/>
    </location>
</feature>
<dbReference type="InterPro" id="IPR018490">
    <property type="entry name" value="cNMP-bd_dom_sf"/>
</dbReference>
<dbReference type="Gene3D" id="1.10.287.630">
    <property type="entry name" value="Helix hairpin bin"/>
    <property type="match status" value="1"/>
</dbReference>
<dbReference type="Pfam" id="PF08412">
    <property type="entry name" value="Ion_trans_N"/>
    <property type="match status" value="1"/>
</dbReference>
<dbReference type="InterPro" id="IPR013099">
    <property type="entry name" value="K_chnl_dom"/>
</dbReference>
<keyword evidence="6" id="KW-0116">cAMP-binding</keyword>
<evidence type="ECO:0000313" key="23">
    <source>
        <dbReference type="EMBL" id="KAI2653045.1"/>
    </source>
</evidence>
<evidence type="ECO:0000256" key="21">
    <source>
        <dbReference type="SAM" id="Phobius"/>
    </source>
</evidence>
<evidence type="ECO:0000256" key="3">
    <source>
        <dbReference type="ARBA" id="ARBA00022448"/>
    </source>
</evidence>
<dbReference type="SUPFAM" id="SSF81324">
    <property type="entry name" value="Voltage-gated potassium channels"/>
    <property type="match status" value="1"/>
</dbReference>
<dbReference type="CDD" id="cd00038">
    <property type="entry name" value="CAP_ED"/>
    <property type="match status" value="1"/>
</dbReference>
<dbReference type="PROSITE" id="PS00888">
    <property type="entry name" value="CNMP_BINDING_1"/>
    <property type="match status" value="1"/>
</dbReference>
<feature type="compositionally biased region" description="Basic and acidic residues" evidence="20">
    <location>
        <begin position="34"/>
        <end position="46"/>
    </location>
</feature>
<feature type="compositionally biased region" description="Polar residues" evidence="20">
    <location>
        <begin position="60"/>
        <end position="69"/>
    </location>
</feature>
<feature type="transmembrane region" description="Helical" evidence="21">
    <location>
        <begin position="344"/>
        <end position="362"/>
    </location>
</feature>
<proteinExistence type="inferred from homology"/>
<dbReference type="PANTHER" id="PTHR45689">
    <property type="entry name" value="I[[H]] CHANNEL, ISOFORM E"/>
    <property type="match status" value="1"/>
</dbReference>
<evidence type="ECO:0000256" key="1">
    <source>
        <dbReference type="ARBA" id="ARBA00004651"/>
    </source>
</evidence>
<evidence type="ECO:0000256" key="16">
    <source>
        <dbReference type="ARBA" id="ARBA00023286"/>
    </source>
</evidence>
<dbReference type="Gene3D" id="2.60.120.10">
    <property type="entry name" value="Jelly Rolls"/>
    <property type="match status" value="1"/>
</dbReference>
<evidence type="ECO:0000256" key="6">
    <source>
        <dbReference type="ARBA" id="ARBA00022566"/>
    </source>
</evidence>
<feature type="domain" description="Cyclic nucleotide-binding" evidence="22">
    <location>
        <begin position="474"/>
        <end position="580"/>
    </location>
</feature>
<keyword evidence="14" id="KW-0114">cAMP</keyword>
<dbReference type="Pfam" id="PF07885">
    <property type="entry name" value="Ion_trans_2"/>
    <property type="match status" value="1"/>
</dbReference>
<evidence type="ECO:0000313" key="24">
    <source>
        <dbReference type="Proteomes" id="UP000830375"/>
    </source>
</evidence>
<keyword evidence="15" id="KW-0739">Sodium transport</keyword>
<keyword evidence="12" id="KW-0406">Ion transport</keyword>
<keyword evidence="24" id="KW-1185">Reference proteome</keyword>
<feature type="transmembrane region" description="Helical" evidence="21">
    <location>
        <begin position="371"/>
        <end position="390"/>
    </location>
</feature>
<accession>A0ABQ8LQV8</accession>
<protein>
    <submittedName>
        <fullName evidence="23">Potassium/sodium hyperpolarization-activated cyclic nucleotide-gated channel 4</fullName>
    </submittedName>
</protein>
<comment type="similarity">
    <text evidence="2">Belongs to the potassium channel HCN family.</text>
</comment>
<keyword evidence="10 21" id="KW-1133">Transmembrane helix</keyword>
<keyword evidence="3" id="KW-0813">Transport</keyword>
<dbReference type="PROSITE" id="PS50042">
    <property type="entry name" value="CNMP_BINDING_3"/>
    <property type="match status" value="1"/>
</dbReference>
<reference evidence="23 24" key="1">
    <citation type="submission" date="2022-01" db="EMBL/GenBank/DDBJ databases">
        <title>A high-quality chromosome-level genome assembly of rohu carp, Labeo rohita.</title>
        <authorList>
            <person name="Arick M.A. II"/>
            <person name="Hsu C.-Y."/>
            <person name="Magbanua Z."/>
            <person name="Pechanova O."/>
            <person name="Grover C."/>
            <person name="Miller E."/>
            <person name="Thrash A."/>
            <person name="Ezzel L."/>
            <person name="Alam S."/>
            <person name="Benzie J."/>
            <person name="Hamilton M."/>
            <person name="Karsi A."/>
            <person name="Lawrence M.L."/>
            <person name="Peterson D.G."/>
        </authorList>
    </citation>
    <scope>NUCLEOTIDE SEQUENCE [LARGE SCALE GENOMIC DNA]</scope>
    <source>
        <strain evidence="24">BAU-BD-2019</strain>
        <tissue evidence="23">Blood</tissue>
    </source>
</reference>
<keyword evidence="5" id="KW-1003">Cell membrane</keyword>
<organism evidence="23 24">
    <name type="scientific">Labeo rohita</name>
    <name type="common">Indian major carp</name>
    <name type="synonym">Cyprinus rohita</name>
    <dbReference type="NCBI Taxonomy" id="84645"/>
    <lineage>
        <taxon>Eukaryota</taxon>
        <taxon>Metazoa</taxon>
        <taxon>Chordata</taxon>
        <taxon>Craniata</taxon>
        <taxon>Vertebrata</taxon>
        <taxon>Euteleostomi</taxon>
        <taxon>Actinopterygii</taxon>
        <taxon>Neopterygii</taxon>
        <taxon>Teleostei</taxon>
        <taxon>Ostariophysi</taxon>
        <taxon>Cypriniformes</taxon>
        <taxon>Cyprinidae</taxon>
        <taxon>Labeoninae</taxon>
        <taxon>Labeonini</taxon>
        <taxon>Labeo</taxon>
    </lineage>
</organism>
<evidence type="ECO:0000256" key="10">
    <source>
        <dbReference type="ARBA" id="ARBA00022989"/>
    </source>
</evidence>
<dbReference type="Proteomes" id="UP000830375">
    <property type="component" value="Unassembled WGS sequence"/>
</dbReference>
<dbReference type="PRINTS" id="PR01463">
    <property type="entry name" value="EAGCHANLFMLY"/>
</dbReference>
<evidence type="ECO:0000256" key="13">
    <source>
        <dbReference type="ARBA" id="ARBA00023136"/>
    </source>
</evidence>
<comment type="caution">
    <text evidence="23">The sequence shown here is derived from an EMBL/GenBank/DDBJ whole genome shotgun (WGS) entry which is preliminary data.</text>
</comment>
<dbReference type="EMBL" id="JACTAM010000019">
    <property type="protein sequence ID" value="KAI2653045.1"/>
    <property type="molecule type" value="Genomic_DNA"/>
</dbReference>
<evidence type="ECO:0000256" key="15">
    <source>
        <dbReference type="ARBA" id="ARBA00023201"/>
    </source>
</evidence>
<evidence type="ECO:0000256" key="7">
    <source>
        <dbReference type="ARBA" id="ARBA00022692"/>
    </source>
</evidence>
<evidence type="ECO:0000256" key="5">
    <source>
        <dbReference type="ARBA" id="ARBA00022475"/>
    </source>
</evidence>
<evidence type="ECO:0000256" key="14">
    <source>
        <dbReference type="ARBA" id="ARBA00023149"/>
    </source>
</evidence>
<keyword evidence="9" id="KW-0631">Potassium channel</keyword>
<dbReference type="InterPro" id="IPR013621">
    <property type="entry name" value="Ion_trans_N"/>
</dbReference>
<keyword evidence="16" id="KW-1071">Ligand-gated ion channel</keyword>
<dbReference type="PANTHER" id="PTHR45689:SF7">
    <property type="entry name" value="POTASSIUM_SODIUM HYPERPOLARIZATION-ACTIVATED CYCLIC NUCLEOTIDE-GATED CHANNEL 3"/>
    <property type="match status" value="1"/>
</dbReference>
<keyword evidence="9" id="KW-0630">Potassium</keyword>
<dbReference type="InterPro" id="IPR051413">
    <property type="entry name" value="K/Na_HCN_channel"/>
</dbReference>
<comment type="catalytic activity">
    <reaction evidence="19">
        <text>Na(+)(in) = Na(+)(out)</text>
        <dbReference type="Rhea" id="RHEA:34963"/>
        <dbReference type="ChEBI" id="CHEBI:29101"/>
    </reaction>
</comment>
<keyword evidence="11" id="KW-0915">Sodium</keyword>
<sequence>MDGDGQPPASNGDSKLRSRGGFSLTNWRSSSRTLLREERTGEDVNRRLLSVVNHQERTDSGASPTSKSLEVTAGVDGTTATTTVTTSTPPHHDKAMAEPTGPARAPQLSESEERVTADQSTFLQRQFSSMLQPGVNKFSLRMFGSAKGVAAEQARVKSFGVWIIHPYSDFRFYWDLVMLCLMMGNLVILPWGITFFEDQNTLPWITFNVASDTLFLADLVFNFRTGIMEGDNSQIILDPQVISRRYLRGWFLVDFISSIPVDYIFLVVDIEARLESAEVYRTARALRIVRFTKILSLLRLLRLSRLIRYIHQWEEFMVPMLQDFPPNCWVSKNNMVNATWDVQYSYALFMAMSHMLCIGYGAQAPEGPTDVWLTMISMIIGATCYAMFLGNATNLIQSLDASHRQYQEKYKQVEQYMSFHKLPADMRQRIHDYYEHRFQGKMFDEENILEELSDPLKEEIVNYNCRGLVANMPLFANADPHFVTVLLTKLRFEVFQPGDLIIREGTLGRKMYFIQHGCVSVITQDNKEKKLNDGCYFGEICLLTRGRRTASVRADTYCRLYSLSVDSFNEVLEENPLMRRAFESVAVDRLERERDGNGYVYSYKSVEDVGD</sequence>
<evidence type="ECO:0000256" key="8">
    <source>
        <dbReference type="ARBA" id="ARBA00022741"/>
    </source>
</evidence>
<evidence type="ECO:0000256" key="19">
    <source>
        <dbReference type="ARBA" id="ARBA00036239"/>
    </source>
</evidence>
<keyword evidence="8" id="KW-0547">Nucleotide-binding</keyword>
<evidence type="ECO:0000256" key="17">
    <source>
        <dbReference type="ARBA" id="ARBA00023303"/>
    </source>
</evidence>
<keyword evidence="9" id="KW-0633">Potassium transport</keyword>
<evidence type="ECO:0000256" key="9">
    <source>
        <dbReference type="ARBA" id="ARBA00022826"/>
    </source>
</evidence>
<dbReference type="SMART" id="SM00100">
    <property type="entry name" value="cNMP"/>
    <property type="match status" value="1"/>
</dbReference>
<keyword evidence="13 21" id="KW-0472">Membrane</keyword>
<gene>
    <name evidence="23" type="ORF">H4Q32_006402</name>
</gene>
<evidence type="ECO:0000256" key="2">
    <source>
        <dbReference type="ARBA" id="ARBA00006305"/>
    </source>
</evidence>
<dbReference type="InterPro" id="IPR000595">
    <property type="entry name" value="cNMP-bd_dom"/>
</dbReference>
<dbReference type="InterPro" id="IPR018488">
    <property type="entry name" value="cNMP-bd_CS"/>
</dbReference>
<name>A0ABQ8LQV8_LABRO</name>
<dbReference type="Pfam" id="PF00027">
    <property type="entry name" value="cNMP_binding"/>
    <property type="match status" value="1"/>
</dbReference>
<evidence type="ECO:0000256" key="4">
    <source>
        <dbReference type="ARBA" id="ARBA00022461"/>
    </source>
</evidence>
<evidence type="ECO:0000256" key="12">
    <source>
        <dbReference type="ARBA" id="ARBA00023065"/>
    </source>
</evidence>
<comment type="catalytic activity">
    <reaction evidence="18">
        <text>K(+)(in) = K(+)(out)</text>
        <dbReference type="Rhea" id="RHEA:29463"/>
        <dbReference type="ChEBI" id="CHEBI:29103"/>
    </reaction>
</comment>
<dbReference type="InterPro" id="IPR005821">
    <property type="entry name" value="Ion_trans_dom"/>
</dbReference>
<keyword evidence="17" id="KW-0407">Ion channel</keyword>
<dbReference type="Pfam" id="PF00520">
    <property type="entry name" value="Ion_trans"/>
    <property type="match status" value="1"/>
</dbReference>
<keyword evidence="7 21" id="KW-0812">Transmembrane</keyword>